<dbReference type="AlphaFoldDB" id="A0AAW0TNU8"/>
<keyword evidence="1" id="KW-0732">Signal</keyword>
<dbReference type="PANTHER" id="PTHR39069">
    <property type="entry name" value="ECDYSONE-INDUCIBLE GENE E1, ISOFORM A"/>
    <property type="match status" value="1"/>
</dbReference>
<feature type="chain" id="PRO_5043676583" evidence="1">
    <location>
        <begin position="18"/>
        <end position="412"/>
    </location>
</feature>
<accession>A0AAW0TNU8</accession>
<dbReference type="EMBL" id="JARAKH010000028">
    <property type="protein sequence ID" value="KAK8388898.1"/>
    <property type="molecule type" value="Genomic_DNA"/>
</dbReference>
<evidence type="ECO:0000313" key="3">
    <source>
        <dbReference type="Proteomes" id="UP001487740"/>
    </source>
</evidence>
<dbReference type="PANTHER" id="PTHR39069:SF1">
    <property type="entry name" value="ECDYSONE-INDUCIBLE GENE E1, ISOFORM A"/>
    <property type="match status" value="1"/>
</dbReference>
<dbReference type="SUPFAM" id="SSF56436">
    <property type="entry name" value="C-type lectin-like"/>
    <property type="match status" value="1"/>
</dbReference>
<feature type="signal peptide" evidence="1">
    <location>
        <begin position="1"/>
        <end position="17"/>
    </location>
</feature>
<gene>
    <name evidence="2" type="ORF">O3P69_020687</name>
</gene>
<name>A0AAW0TNU8_SCYPA</name>
<sequence>MVLVVLVMSVMVMVAGAVNTIPSRKFTKQDMTQVEGGIQLVSKMVQTSIECSALCTSMDCLDYTLTTSSHCTTYSSVTQTIGDAETRLYSAYRQLGEACRDDSLCAGISHAACVGGNCSCVPPAFPDDGGSCTIFNLGVSCSSNEQCQGTVNNTVCSEGTCQCIYGLTPDFNNNTCLYTAAAKGEACAVDTQCTLTQYNVCLNVTEGMCVCTPGAIDEGDSCRALSLGEACTSTIECVVGMNNSTCVGVCQCAEKFLPADNNTRCQYDYASGGFTAVGGRWALFMTFVPMSWDALWIFCWAIQAKMFTPKNAAEFELMKTEGSEHDLLGNFYIPINDKNGQLLWDNGSSATGVSFLPWQGGVEGTKNFLSFFPNCGFVAKISPFLMAPYWEVKLTGCLDLSSSMVSCEATMN</sequence>
<organism evidence="2 3">
    <name type="scientific">Scylla paramamosain</name>
    <name type="common">Mud crab</name>
    <dbReference type="NCBI Taxonomy" id="85552"/>
    <lineage>
        <taxon>Eukaryota</taxon>
        <taxon>Metazoa</taxon>
        <taxon>Ecdysozoa</taxon>
        <taxon>Arthropoda</taxon>
        <taxon>Crustacea</taxon>
        <taxon>Multicrustacea</taxon>
        <taxon>Malacostraca</taxon>
        <taxon>Eumalacostraca</taxon>
        <taxon>Eucarida</taxon>
        <taxon>Decapoda</taxon>
        <taxon>Pleocyemata</taxon>
        <taxon>Brachyura</taxon>
        <taxon>Eubrachyura</taxon>
        <taxon>Portunoidea</taxon>
        <taxon>Portunidae</taxon>
        <taxon>Portuninae</taxon>
        <taxon>Scylla</taxon>
    </lineage>
</organism>
<keyword evidence="3" id="KW-1185">Reference proteome</keyword>
<reference evidence="2 3" key="1">
    <citation type="submission" date="2023-03" db="EMBL/GenBank/DDBJ databases">
        <title>High-quality genome of Scylla paramamosain provides insights in environmental adaptation.</title>
        <authorList>
            <person name="Zhang L."/>
        </authorList>
    </citation>
    <scope>NUCLEOTIDE SEQUENCE [LARGE SCALE GENOMIC DNA]</scope>
    <source>
        <strain evidence="2">LZ_2023a</strain>
        <tissue evidence="2">Muscle</tissue>
    </source>
</reference>
<protein>
    <submittedName>
        <fullName evidence="2">Uncharacterized protein</fullName>
    </submittedName>
</protein>
<dbReference type="Proteomes" id="UP001487740">
    <property type="component" value="Unassembled WGS sequence"/>
</dbReference>
<proteinExistence type="predicted"/>
<evidence type="ECO:0000313" key="2">
    <source>
        <dbReference type="EMBL" id="KAK8388898.1"/>
    </source>
</evidence>
<dbReference type="InterPro" id="IPR016187">
    <property type="entry name" value="CTDL_fold"/>
</dbReference>
<comment type="caution">
    <text evidence="2">The sequence shown here is derived from an EMBL/GenBank/DDBJ whole genome shotgun (WGS) entry which is preliminary data.</text>
</comment>
<evidence type="ECO:0000256" key="1">
    <source>
        <dbReference type="SAM" id="SignalP"/>
    </source>
</evidence>